<dbReference type="KEGG" id="stim:H1B31_10775"/>
<reference evidence="9 10" key="1">
    <citation type="submission" date="2020-07" db="EMBL/GenBank/DDBJ databases">
        <title>Complete genome and description of Selenomonas timonensis sp. nov., a new bacterium isolated from a gingivitis subject.</title>
        <authorList>
            <person name="Antezack A."/>
        </authorList>
    </citation>
    <scope>NUCLEOTIDE SEQUENCE [LARGE SCALE GENOMIC DNA]</scope>
    <source>
        <strain evidence="9 10">Marseille-Q3039</strain>
    </source>
</reference>
<evidence type="ECO:0000256" key="1">
    <source>
        <dbReference type="ARBA" id="ARBA00005337"/>
    </source>
</evidence>
<comment type="cofactor">
    <cofactor evidence="6 7">
        <name>Fe(3+)</name>
        <dbReference type="ChEBI" id="CHEBI:29034"/>
    </cofactor>
    <text evidence="6 7">Binds 1 Fe(3+) ion per subunit.</text>
</comment>
<gene>
    <name evidence="9" type="ORF">H1B31_10775</name>
</gene>
<dbReference type="CDD" id="cd00730">
    <property type="entry name" value="rubredoxin"/>
    <property type="match status" value="1"/>
</dbReference>
<feature type="binding site" evidence="7">
    <location>
        <position position="9"/>
    </location>
    <ligand>
        <name>Fe cation</name>
        <dbReference type="ChEBI" id="CHEBI:24875"/>
    </ligand>
</feature>
<keyword evidence="10" id="KW-1185">Reference proteome</keyword>
<dbReference type="PROSITE" id="PS50903">
    <property type="entry name" value="RUBREDOXIN_LIKE"/>
    <property type="match status" value="1"/>
</dbReference>
<comment type="similarity">
    <text evidence="1 6">Belongs to the rubredoxin family.</text>
</comment>
<evidence type="ECO:0000256" key="3">
    <source>
        <dbReference type="ARBA" id="ARBA00022723"/>
    </source>
</evidence>
<dbReference type="GO" id="GO:0005506">
    <property type="term" value="F:iron ion binding"/>
    <property type="evidence" value="ECO:0007669"/>
    <property type="project" value="InterPro"/>
</dbReference>
<proteinExistence type="inferred from homology"/>
<evidence type="ECO:0000256" key="6">
    <source>
        <dbReference type="PIRNR" id="PIRNR000071"/>
    </source>
</evidence>
<accession>A0A7G7VJL4</accession>
<evidence type="ECO:0000256" key="7">
    <source>
        <dbReference type="PIRSR" id="PIRSR000071-1"/>
    </source>
</evidence>
<feature type="domain" description="Rubredoxin-like" evidence="8">
    <location>
        <begin position="1"/>
        <end position="52"/>
    </location>
</feature>
<dbReference type="Proteomes" id="UP000515480">
    <property type="component" value="Chromosome"/>
</dbReference>
<dbReference type="GO" id="GO:0009055">
    <property type="term" value="F:electron transfer activity"/>
    <property type="evidence" value="ECO:0007669"/>
    <property type="project" value="InterPro"/>
</dbReference>
<dbReference type="PANTHER" id="PTHR47627">
    <property type="entry name" value="RUBREDOXIN"/>
    <property type="match status" value="1"/>
</dbReference>
<feature type="binding site" evidence="7">
    <location>
        <position position="6"/>
    </location>
    <ligand>
        <name>Fe cation</name>
        <dbReference type="ChEBI" id="CHEBI:24875"/>
    </ligand>
</feature>
<dbReference type="InterPro" id="IPR024922">
    <property type="entry name" value="Rubredoxin"/>
</dbReference>
<dbReference type="SUPFAM" id="SSF57802">
    <property type="entry name" value="Rubredoxin-like"/>
    <property type="match status" value="1"/>
</dbReference>
<evidence type="ECO:0000256" key="2">
    <source>
        <dbReference type="ARBA" id="ARBA00022448"/>
    </source>
</evidence>
<feature type="binding site" evidence="7">
    <location>
        <position position="39"/>
    </location>
    <ligand>
        <name>Fe cation</name>
        <dbReference type="ChEBI" id="CHEBI:24875"/>
    </ligand>
</feature>
<dbReference type="PANTHER" id="PTHR47627:SF1">
    <property type="entry name" value="RUBREDOXIN-1-RELATED"/>
    <property type="match status" value="1"/>
</dbReference>
<name>A0A7G7VJL4_9FIRM</name>
<evidence type="ECO:0000313" key="9">
    <source>
        <dbReference type="EMBL" id="QNH54307.1"/>
    </source>
</evidence>
<keyword evidence="4 6" id="KW-0249">Electron transport</keyword>
<evidence type="ECO:0000259" key="8">
    <source>
        <dbReference type="PROSITE" id="PS50903"/>
    </source>
</evidence>
<organism evidence="9 10">
    <name type="scientific">Selenomonas timonae</name>
    <dbReference type="NCBI Taxonomy" id="2754044"/>
    <lineage>
        <taxon>Bacteria</taxon>
        <taxon>Bacillati</taxon>
        <taxon>Bacillota</taxon>
        <taxon>Negativicutes</taxon>
        <taxon>Selenomonadales</taxon>
        <taxon>Selenomonadaceae</taxon>
        <taxon>Selenomonas</taxon>
    </lineage>
</organism>
<dbReference type="AlphaFoldDB" id="A0A7G7VJL4"/>
<dbReference type="PRINTS" id="PR00163">
    <property type="entry name" value="RUBREDOXIN"/>
</dbReference>
<dbReference type="InterPro" id="IPR024934">
    <property type="entry name" value="Rubredoxin-like_dom"/>
</dbReference>
<feature type="binding site" evidence="7">
    <location>
        <position position="42"/>
    </location>
    <ligand>
        <name>Fe cation</name>
        <dbReference type="ChEBI" id="CHEBI:24875"/>
    </ligand>
</feature>
<dbReference type="FunFam" id="2.20.28.10:FF:000001">
    <property type="entry name" value="Rubredoxin"/>
    <property type="match status" value="1"/>
</dbReference>
<dbReference type="EMBL" id="CP060204">
    <property type="protein sequence ID" value="QNH54307.1"/>
    <property type="molecule type" value="Genomic_DNA"/>
</dbReference>
<evidence type="ECO:0000256" key="4">
    <source>
        <dbReference type="ARBA" id="ARBA00022982"/>
    </source>
</evidence>
<dbReference type="InterPro" id="IPR050526">
    <property type="entry name" value="Rubredoxin_ET"/>
</dbReference>
<keyword evidence="3 6" id="KW-0479">Metal-binding</keyword>
<evidence type="ECO:0000256" key="5">
    <source>
        <dbReference type="ARBA" id="ARBA00023004"/>
    </source>
</evidence>
<keyword evidence="2 6" id="KW-0813">Transport</keyword>
<evidence type="ECO:0000313" key="10">
    <source>
        <dbReference type="Proteomes" id="UP000515480"/>
    </source>
</evidence>
<dbReference type="InterPro" id="IPR024935">
    <property type="entry name" value="Rubredoxin_dom"/>
</dbReference>
<dbReference type="PIRSF" id="PIRSF000071">
    <property type="entry name" value="Rubredoxin"/>
    <property type="match status" value="1"/>
</dbReference>
<dbReference type="Pfam" id="PF00301">
    <property type="entry name" value="Rubredoxin"/>
    <property type="match status" value="1"/>
</dbReference>
<keyword evidence="5 6" id="KW-0408">Iron</keyword>
<dbReference type="GO" id="GO:0043448">
    <property type="term" value="P:alkane catabolic process"/>
    <property type="evidence" value="ECO:0007669"/>
    <property type="project" value="TreeGrafter"/>
</dbReference>
<dbReference type="RefSeq" id="WP_009441845.1">
    <property type="nucleotide sequence ID" value="NZ_CP060204.1"/>
</dbReference>
<protein>
    <recommendedName>
        <fullName evidence="6">Rubredoxin</fullName>
    </recommendedName>
</protein>
<dbReference type="Gene3D" id="2.20.28.10">
    <property type="match status" value="1"/>
</dbReference>
<sequence length="53" mass="5880">MKTWVCTVCGWVYDEAVGDADYDLAAGVAFEDLPEDFVCPLCGVDKSLFEQQE</sequence>